<evidence type="ECO:0000313" key="1">
    <source>
        <dbReference type="EMBL" id="KAK7382732.1"/>
    </source>
</evidence>
<protein>
    <submittedName>
        <fullName evidence="1">Uncharacterized protein</fullName>
    </submittedName>
</protein>
<dbReference type="Gene3D" id="3.80.10.10">
    <property type="entry name" value="Ribonuclease Inhibitor"/>
    <property type="match status" value="1"/>
</dbReference>
<sequence>MGREIIRQSSPNEPGKRSRLWFEDDVKDVLKENTGTNAIQGLSLKLHSTSRDRFEAHAFKEMKRLRLLQLDHVQLIGDYGYFSKQLRWICWQGFPSKYIPNNFHIENVIAIDLKHSHLQLVWKQPQVLKWLKFLNLSHSKFLRKTPDFSGLPSLEKLILKDCPSLCKL</sequence>
<name>A0AAN9RT76_PHACN</name>
<dbReference type="InterPro" id="IPR044974">
    <property type="entry name" value="Disease_R_plants"/>
</dbReference>
<dbReference type="EMBL" id="JAYMYR010000001">
    <property type="protein sequence ID" value="KAK7382732.1"/>
    <property type="molecule type" value="Genomic_DNA"/>
</dbReference>
<accession>A0AAN9RT76</accession>
<keyword evidence="2" id="KW-1185">Reference proteome</keyword>
<gene>
    <name evidence="1" type="ORF">VNO80_01771</name>
</gene>
<proteinExistence type="predicted"/>
<dbReference type="Proteomes" id="UP001374584">
    <property type="component" value="Unassembled WGS sequence"/>
</dbReference>
<dbReference type="SUPFAM" id="SSF52058">
    <property type="entry name" value="L domain-like"/>
    <property type="match status" value="1"/>
</dbReference>
<organism evidence="1 2">
    <name type="scientific">Phaseolus coccineus</name>
    <name type="common">Scarlet runner bean</name>
    <name type="synonym">Phaseolus multiflorus</name>
    <dbReference type="NCBI Taxonomy" id="3886"/>
    <lineage>
        <taxon>Eukaryota</taxon>
        <taxon>Viridiplantae</taxon>
        <taxon>Streptophyta</taxon>
        <taxon>Embryophyta</taxon>
        <taxon>Tracheophyta</taxon>
        <taxon>Spermatophyta</taxon>
        <taxon>Magnoliopsida</taxon>
        <taxon>eudicotyledons</taxon>
        <taxon>Gunneridae</taxon>
        <taxon>Pentapetalae</taxon>
        <taxon>rosids</taxon>
        <taxon>fabids</taxon>
        <taxon>Fabales</taxon>
        <taxon>Fabaceae</taxon>
        <taxon>Papilionoideae</taxon>
        <taxon>50 kb inversion clade</taxon>
        <taxon>NPAAA clade</taxon>
        <taxon>indigoferoid/millettioid clade</taxon>
        <taxon>Phaseoleae</taxon>
        <taxon>Phaseolus</taxon>
    </lineage>
</organism>
<dbReference type="InterPro" id="IPR032675">
    <property type="entry name" value="LRR_dom_sf"/>
</dbReference>
<dbReference type="GO" id="GO:0006952">
    <property type="term" value="P:defense response"/>
    <property type="evidence" value="ECO:0007669"/>
    <property type="project" value="InterPro"/>
</dbReference>
<dbReference type="PANTHER" id="PTHR11017">
    <property type="entry name" value="LEUCINE-RICH REPEAT-CONTAINING PROTEIN"/>
    <property type="match status" value="1"/>
</dbReference>
<evidence type="ECO:0000313" key="2">
    <source>
        <dbReference type="Proteomes" id="UP001374584"/>
    </source>
</evidence>
<comment type="caution">
    <text evidence="1">The sequence shown here is derived from an EMBL/GenBank/DDBJ whole genome shotgun (WGS) entry which is preliminary data.</text>
</comment>
<dbReference type="PANTHER" id="PTHR11017:SF560">
    <property type="entry name" value="RESISTANCE PROTEIN (TIR-NBS-LRR CLASS), PUTATIVE-RELATED"/>
    <property type="match status" value="1"/>
</dbReference>
<dbReference type="AlphaFoldDB" id="A0AAN9RT76"/>
<reference evidence="1 2" key="1">
    <citation type="submission" date="2024-01" db="EMBL/GenBank/DDBJ databases">
        <title>The genomes of 5 underutilized Papilionoideae crops provide insights into root nodulation and disease resistanc.</title>
        <authorList>
            <person name="Jiang F."/>
        </authorList>
    </citation>
    <scope>NUCLEOTIDE SEQUENCE [LARGE SCALE GENOMIC DNA]</scope>
    <source>
        <strain evidence="1">JINMINGXINNONG_FW02</strain>
        <tissue evidence="1">Leaves</tissue>
    </source>
</reference>